<evidence type="ECO:0000313" key="1">
    <source>
        <dbReference type="EMBL" id="KAK3175361.1"/>
    </source>
</evidence>
<dbReference type="AlphaFoldDB" id="A0AAD9ZCU0"/>
<comment type="caution">
    <text evidence="1">The sequence shown here is derived from an EMBL/GenBank/DDBJ whole genome shotgun (WGS) entry which is preliminary data.</text>
</comment>
<protein>
    <submittedName>
        <fullName evidence="1">Uncharacterized protein</fullName>
    </submittedName>
</protein>
<evidence type="ECO:0000313" key="2">
    <source>
        <dbReference type="Proteomes" id="UP001276659"/>
    </source>
</evidence>
<keyword evidence="2" id="KW-1185">Reference proteome</keyword>
<dbReference type="Proteomes" id="UP001276659">
    <property type="component" value="Unassembled WGS sequence"/>
</dbReference>
<proteinExistence type="predicted"/>
<gene>
    <name evidence="1" type="ORF">OEA41_002608</name>
</gene>
<organism evidence="1 2">
    <name type="scientific">Lepraria neglecta</name>
    <dbReference type="NCBI Taxonomy" id="209136"/>
    <lineage>
        <taxon>Eukaryota</taxon>
        <taxon>Fungi</taxon>
        <taxon>Dikarya</taxon>
        <taxon>Ascomycota</taxon>
        <taxon>Pezizomycotina</taxon>
        <taxon>Lecanoromycetes</taxon>
        <taxon>OSLEUM clade</taxon>
        <taxon>Lecanoromycetidae</taxon>
        <taxon>Lecanorales</taxon>
        <taxon>Lecanorineae</taxon>
        <taxon>Stereocaulaceae</taxon>
        <taxon>Lepraria</taxon>
    </lineage>
</organism>
<reference evidence="1" key="1">
    <citation type="submission" date="2022-11" db="EMBL/GenBank/DDBJ databases">
        <title>Chromosomal genome sequence assembly and mating type (MAT) locus characterization of the leprose asexual lichenized fungus Lepraria neglecta (Nyl.) Erichsen.</title>
        <authorList>
            <person name="Allen J.L."/>
            <person name="Pfeffer B."/>
        </authorList>
    </citation>
    <scope>NUCLEOTIDE SEQUENCE</scope>
    <source>
        <strain evidence="1">Allen 5258</strain>
    </source>
</reference>
<name>A0AAD9ZCU0_9LECA</name>
<sequence>MRGVNLDIDHTYTLKYVYGVDTTDDQDGFCTVTTTLGGTRASGGIVIGTQIIFGGDNENPDTPTGPVEAFNV</sequence>
<accession>A0AAD9ZCU0</accession>
<dbReference type="EMBL" id="JASNWA010000006">
    <property type="protein sequence ID" value="KAK3175361.1"/>
    <property type="molecule type" value="Genomic_DNA"/>
</dbReference>